<dbReference type="EMBL" id="JELY01003320">
    <property type="protein sequence ID" value="KYF49755.1"/>
    <property type="molecule type" value="Genomic_DNA"/>
</dbReference>
<proteinExistence type="predicted"/>
<reference evidence="1 2" key="1">
    <citation type="submission" date="2014-02" db="EMBL/GenBank/DDBJ databases">
        <title>The small core and large imbalanced accessory genome model reveals a collaborative survival strategy of Sorangium cellulosum strains in nature.</title>
        <authorList>
            <person name="Han K."/>
            <person name="Peng R."/>
            <person name="Blom J."/>
            <person name="Li Y.-Z."/>
        </authorList>
    </citation>
    <scope>NUCLEOTIDE SEQUENCE [LARGE SCALE GENOMIC DNA]</scope>
    <source>
        <strain evidence="1 2">So0157-25</strain>
    </source>
</reference>
<dbReference type="AlphaFoldDB" id="A0A150P2S5"/>
<evidence type="ECO:0000313" key="2">
    <source>
        <dbReference type="Proteomes" id="UP000075420"/>
    </source>
</evidence>
<accession>A0A150P2S5</accession>
<evidence type="ECO:0000313" key="1">
    <source>
        <dbReference type="EMBL" id="KYF49755.1"/>
    </source>
</evidence>
<gene>
    <name evidence="1" type="ORF">BE08_37175</name>
</gene>
<comment type="caution">
    <text evidence="1">The sequence shown here is derived from an EMBL/GenBank/DDBJ whole genome shotgun (WGS) entry which is preliminary data.</text>
</comment>
<protein>
    <submittedName>
        <fullName evidence="1">Uncharacterized protein</fullName>
    </submittedName>
</protein>
<sequence length="77" mass="8614">MDDRKRDARTPAEVFRTEAEAEAENNRLCEESKHQLANRCPECGSLGSMELIDETLRCVDCDEVVAAGRQLGGFGRR</sequence>
<dbReference type="Proteomes" id="UP000075420">
    <property type="component" value="Unassembled WGS sequence"/>
</dbReference>
<name>A0A150P2S5_SORCE</name>
<organism evidence="1 2">
    <name type="scientific">Sorangium cellulosum</name>
    <name type="common">Polyangium cellulosum</name>
    <dbReference type="NCBI Taxonomy" id="56"/>
    <lineage>
        <taxon>Bacteria</taxon>
        <taxon>Pseudomonadati</taxon>
        <taxon>Myxococcota</taxon>
        <taxon>Polyangia</taxon>
        <taxon>Polyangiales</taxon>
        <taxon>Polyangiaceae</taxon>
        <taxon>Sorangium</taxon>
    </lineage>
</organism>